<dbReference type="EMBL" id="FUEG01000003">
    <property type="protein sequence ID" value="SJL00972.1"/>
    <property type="molecule type" value="Genomic_DNA"/>
</dbReference>
<dbReference type="Proteomes" id="UP000219338">
    <property type="component" value="Unassembled WGS sequence"/>
</dbReference>
<dbReference type="AlphaFoldDB" id="A0A284QX21"/>
<keyword evidence="2" id="KW-1185">Reference proteome</keyword>
<evidence type="ECO:0000313" key="2">
    <source>
        <dbReference type="Proteomes" id="UP000219338"/>
    </source>
</evidence>
<sequence>MCSASGSSYYSSLDVGRNLLFSSRSLFKNYGPPVLSPGSFILHLQIDLKVVPSAFAPDSHDLIGLTKN</sequence>
<organism evidence="1 2">
    <name type="scientific">Armillaria ostoyae</name>
    <name type="common">Armillaria root rot fungus</name>
    <dbReference type="NCBI Taxonomy" id="47428"/>
    <lineage>
        <taxon>Eukaryota</taxon>
        <taxon>Fungi</taxon>
        <taxon>Dikarya</taxon>
        <taxon>Basidiomycota</taxon>
        <taxon>Agaricomycotina</taxon>
        <taxon>Agaricomycetes</taxon>
        <taxon>Agaricomycetidae</taxon>
        <taxon>Agaricales</taxon>
        <taxon>Marasmiineae</taxon>
        <taxon>Physalacriaceae</taxon>
        <taxon>Armillaria</taxon>
    </lineage>
</organism>
<proteinExistence type="predicted"/>
<reference evidence="2" key="1">
    <citation type="journal article" date="2017" name="Nat. Ecol. Evol.">
        <title>Genome expansion and lineage-specific genetic innovations in the forest pathogenic fungi Armillaria.</title>
        <authorList>
            <person name="Sipos G."/>
            <person name="Prasanna A.N."/>
            <person name="Walter M.C."/>
            <person name="O'Connor E."/>
            <person name="Balint B."/>
            <person name="Krizsan K."/>
            <person name="Kiss B."/>
            <person name="Hess J."/>
            <person name="Varga T."/>
            <person name="Slot J."/>
            <person name="Riley R."/>
            <person name="Boka B."/>
            <person name="Rigling D."/>
            <person name="Barry K."/>
            <person name="Lee J."/>
            <person name="Mihaltcheva S."/>
            <person name="LaButti K."/>
            <person name="Lipzen A."/>
            <person name="Waldron R."/>
            <person name="Moloney N.M."/>
            <person name="Sperisen C."/>
            <person name="Kredics L."/>
            <person name="Vagvoelgyi C."/>
            <person name="Patrignani A."/>
            <person name="Fitzpatrick D."/>
            <person name="Nagy I."/>
            <person name="Doyle S."/>
            <person name="Anderson J.B."/>
            <person name="Grigoriev I.V."/>
            <person name="Gueldener U."/>
            <person name="Muensterkoetter M."/>
            <person name="Nagy L.G."/>
        </authorList>
    </citation>
    <scope>NUCLEOTIDE SEQUENCE [LARGE SCALE GENOMIC DNA]</scope>
    <source>
        <strain evidence="2">C18/9</strain>
    </source>
</reference>
<gene>
    <name evidence="1" type="ORF">ARMOST_04286</name>
</gene>
<evidence type="ECO:0000313" key="1">
    <source>
        <dbReference type="EMBL" id="SJL00972.1"/>
    </source>
</evidence>
<name>A0A284QX21_ARMOS</name>
<protein>
    <submittedName>
        <fullName evidence="1">Uncharacterized protein</fullName>
    </submittedName>
</protein>
<accession>A0A284QX21</accession>